<dbReference type="RefSeq" id="WP_090550843.1">
    <property type="nucleotide sequence ID" value="NZ_FNSR01000002.1"/>
</dbReference>
<evidence type="ECO:0000313" key="2">
    <source>
        <dbReference type="EMBL" id="SEL29963.1"/>
    </source>
</evidence>
<keyword evidence="1" id="KW-0732">Signal</keyword>
<reference evidence="3" key="1">
    <citation type="submission" date="2016-10" db="EMBL/GenBank/DDBJ databases">
        <authorList>
            <person name="Varghese N."/>
            <person name="Submissions S."/>
        </authorList>
    </citation>
    <scope>NUCLEOTIDE SEQUENCE [LARGE SCALE GENOMIC DNA]</scope>
    <source>
        <strain evidence="3">LMG 26416</strain>
    </source>
</reference>
<dbReference type="InterPro" id="IPR036374">
    <property type="entry name" value="OxRdtase_Mopterin-bd_sf"/>
</dbReference>
<dbReference type="Proteomes" id="UP000199120">
    <property type="component" value="Unassembled WGS sequence"/>
</dbReference>
<organism evidence="2 3">
    <name type="scientific">Paraburkholderia caballeronis</name>
    <dbReference type="NCBI Taxonomy" id="416943"/>
    <lineage>
        <taxon>Bacteria</taxon>
        <taxon>Pseudomonadati</taxon>
        <taxon>Pseudomonadota</taxon>
        <taxon>Betaproteobacteria</taxon>
        <taxon>Burkholderiales</taxon>
        <taxon>Burkholderiaceae</taxon>
        <taxon>Paraburkholderia</taxon>
    </lineage>
</organism>
<protein>
    <recommendedName>
        <fullName evidence="4">Molybdopterin-dependent oxidoreductase</fullName>
    </recommendedName>
</protein>
<name>A0A1H7P2C4_9BURK</name>
<dbReference type="Gene3D" id="3.90.420.10">
    <property type="entry name" value="Oxidoreductase, molybdopterin-binding domain"/>
    <property type="match status" value="1"/>
</dbReference>
<dbReference type="STRING" id="416943.SAMN05445871_5332"/>
<dbReference type="EMBL" id="FOAJ01000006">
    <property type="protein sequence ID" value="SEL29963.1"/>
    <property type="molecule type" value="Genomic_DNA"/>
</dbReference>
<dbReference type="SUPFAM" id="SSF56524">
    <property type="entry name" value="Oxidoreductase molybdopterin-binding domain"/>
    <property type="match status" value="1"/>
</dbReference>
<gene>
    <name evidence="2" type="ORF">SAMN05192542_106200</name>
</gene>
<feature type="signal peptide" evidence="1">
    <location>
        <begin position="1"/>
        <end position="22"/>
    </location>
</feature>
<proteinExistence type="predicted"/>
<evidence type="ECO:0000313" key="3">
    <source>
        <dbReference type="Proteomes" id="UP000199120"/>
    </source>
</evidence>
<sequence length="198" mass="21257">MNKRQFLTGAALLGAAASPAFAASHAKRAACAASPVLLTVSGTIDRHNRGPLDPTFDRLLDKQMVRFPAAYAFDYPTLASLPAVTIEPTLEYDAKPHRLSGPLLTDVLRHVGAHDAPGNQIMLRAIDGYAAATTFRDARDWNFIVATHMDGAPLALGGLGPLWALYDADRLPAFAAKPLKERFEACPWALYHVAVVAA</sequence>
<dbReference type="AlphaFoldDB" id="A0A1H7P2C4"/>
<keyword evidence="3" id="KW-1185">Reference proteome</keyword>
<accession>A0A1H7P2C4</accession>
<evidence type="ECO:0008006" key="4">
    <source>
        <dbReference type="Google" id="ProtNLM"/>
    </source>
</evidence>
<dbReference type="OrthoDB" id="8685546at2"/>
<feature type="chain" id="PRO_5030029133" description="Molybdopterin-dependent oxidoreductase" evidence="1">
    <location>
        <begin position="23"/>
        <end position="198"/>
    </location>
</feature>
<evidence type="ECO:0000256" key="1">
    <source>
        <dbReference type="SAM" id="SignalP"/>
    </source>
</evidence>